<sequence>MRFLLVPLVSLIIDEQTDELQPLSSLLLLLLRFLRHPVCASTSSNPESNPSGFV</sequence>
<protein>
    <submittedName>
        <fullName evidence="1">Uncharacterized protein</fullName>
    </submittedName>
</protein>
<evidence type="ECO:0000313" key="2">
    <source>
        <dbReference type="Proteomes" id="UP000018144"/>
    </source>
</evidence>
<dbReference type="AlphaFoldDB" id="U4L2T3"/>
<reference evidence="1 2" key="1">
    <citation type="journal article" date="2013" name="PLoS Genet.">
        <title>The genome and development-dependent transcriptomes of Pyronema confluens: a window into fungal evolution.</title>
        <authorList>
            <person name="Traeger S."/>
            <person name="Altegoer F."/>
            <person name="Freitag M."/>
            <person name="Gabaldon T."/>
            <person name="Kempken F."/>
            <person name="Kumar A."/>
            <person name="Marcet-Houben M."/>
            <person name="Poggeler S."/>
            <person name="Stajich J.E."/>
            <person name="Nowrousian M."/>
        </authorList>
    </citation>
    <scope>NUCLEOTIDE SEQUENCE [LARGE SCALE GENOMIC DNA]</scope>
    <source>
        <strain evidence="2">CBS 100304</strain>
        <tissue evidence="1">Vegetative mycelium</tissue>
    </source>
</reference>
<dbReference type="EMBL" id="HF935486">
    <property type="protein sequence ID" value="CCX09670.1"/>
    <property type="molecule type" value="Genomic_DNA"/>
</dbReference>
<proteinExistence type="predicted"/>
<evidence type="ECO:0000313" key="1">
    <source>
        <dbReference type="EMBL" id="CCX09670.1"/>
    </source>
</evidence>
<name>U4L2T3_PYROM</name>
<accession>U4L2T3</accession>
<gene>
    <name evidence="1" type="ORF">PCON_09263</name>
</gene>
<organism evidence="1 2">
    <name type="scientific">Pyronema omphalodes (strain CBS 100304)</name>
    <name type="common">Pyronema confluens</name>
    <dbReference type="NCBI Taxonomy" id="1076935"/>
    <lineage>
        <taxon>Eukaryota</taxon>
        <taxon>Fungi</taxon>
        <taxon>Dikarya</taxon>
        <taxon>Ascomycota</taxon>
        <taxon>Pezizomycotina</taxon>
        <taxon>Pezizomycetes</taxon>
        <taxon>Pezizales</taxon>
        <taxon>Pyronemataceae</taxon>
        <taxon>Pyronema</taxon>
    </lineage>
</organism>
<keyword evidence="2" id="KW-1185">Reference proteome</keyword>
<dbReference type="Proteomes" id="UP000018144">
    <property type="component" value="Unassembled WGS sequence"/>
</dbReference>